<dbReference type="RefSeq" id="WP_074254762.1">
    <property type="nucleotide sequence ID" value="NZ_FSRL01000001.1"/>
</dbReference>
<evidence type="ECO:0000256" key="1">
    <source>
        <dbReference type="SAM" id="MobiDB-lite"/>
    </source>
</evidence>
<proteinExistence type="predicted"/>
<dbReference type="GO" id="GO:0016829">
    <property type="term" value="F:lyase activity"/>
    <property type="evidence" value="ECO:0007669"/>
    <property type="project" value="UniProtKB-KW"/>
</dbReference>
<keyword evidence="5" id="KW-1185">Reference proteome</keyword>
<dbReference type="SUPFAM" id="SSF49899">
    <property type="entry name" value="Concanavalin A-like lectins/glucanases"/>
    <property type="match status" value="1"/>
</dbReference>
<organism evidence="4 5">
    <name type="scientific">Vannielia litorea</name>
    <dbReference type="NCBI Taxonomy" id="1217970"/>
    <lineage>
        <taxon>Bacteria</taxon>
        <taxon>Pseudomonadati</taxon>
        <taxon>Pseudomonadota</taxon>
        <taxon>Alphaproteobacteria</taxon>
        <taxon>Rhodobacterales</taxon>
        <taxon>Paracoccaceae</taxon>
        <taxon>Vannielia</taxon>
    </lineage>
</organism>
<dbReference type="Gene3D" id="2.60.120.260">
    <property type="entry name" value="Galactose-binding domain-like"/>
    <property type="match status" value="2"/>
</dbReference>
<dbReference type="EMBL" id="FSRL01000001">
    <property type="protein sequence ID" value="SIN80703.1"/>
    <property type="molecule type" value="Genomic_DNA"/>
</dbReference>
<dbReference type="Proteomes" id="UP000184932">
    <property type="component" value="Unassembled WGS sequence"/>
</dbReference>
<dbReference type="Pfam" id="PF08787">
    <property type="entry name" value="Alginate_lyase2"/>
    <property type="match status" value="1"/>
</dbReference>
<feature type="region of interest" description="Disordered" evidence="1">
    <location>
        <begin position="184"/>
        <end position="208"/>
    </location>
</feature>
<feature type="compositionally biased region" description="Basic and acidic residues" evidence="1">
    <location>
        <begin position="186"/>
        <end position="196"/>
    </location>
</feature>
<dbReference type="InterPro" id="IPR014895">
    <property type="entry name" value="Alginate_lyase_2"/>
</dbReference>
<dbReference type="InterPro" id="IPR013320">
    <property type="entry name" value="ConA-like_dom_sf"/>
</dbReference>
<dbReference type="SUPFAM" id="SSF49785">
    <property type="entry name" value="Galactose-binding domain-like"/>
    <property type="match status" value="1"/>
</dbReference>
<sequence>MRFGPTPAVVLALCAAAPAATAQDLITNPSFEHGWSGWQDVDPDKDATSISGHARTGEKSAKISKATGRFEQQITLAPGSDYMLRAAVKGPGSIGITLGAQDFTAASGSETEDWITLEVPFSSGDATEATIFGSHNGSEGRFDDFEITALSGPALDAAEQAAAGPVTYATIPGACERMSQLGVSSARDDGTHDGHGPELTIDGSFQPESRWSSKLEGKELVIDMGMPQTLKEIGIAFYKGNERQNFFALETSVNGTDFTPLMGRTASSGTTTAIERFDFDDRVARHIKLIGLGNASNEWNSVLEIQPWGCGMGEIAPTGDGSDAAEVAGISAYGLATGKPPAANFDLTNWKITLPVDEDGDGRADEISETLLANGWSDERYFYTDPVTGGMVFRVVGTGATTQNSSYSRAELREMLRGGDESIATRNEDGTPTANNWVLSSAPPEAQAAAGGVDGTMTATLAVNQVTRMGEGSRVGRVIIGQIHAKDGEPIRLYYRKLPTNKYGSVYYIHEREGRDDIYVPLIGDRSDFAENPADGIALDERFSYEIRVSGKEVDGTVHPILDVSITRDDGTTVSAPPLDMSDSDYSIAEEFMYFKAGAYSQNNSSPWPERDFDQVTFFALEARH</sequence>
<gene>
    <name evidence="4" type="ORF">SAMN05444002_0590</name>
</gene>
<evidence type="ECO:0000313" key="5">
    <source>
        <dbReference type="Proteomes" id="UP000184932"/>
    </source>
</evidence>
<accession>A0A1N6ECI3</accession>
<reference evidence="5" key="1">
    <citation type="submission" date="2016-11" db="EMBL/GenBank/DDBJ databases">
        <authorList>
            <person name="Varghese N."/>
            <person name="Submissions S."/>
        </authorList>
    </citation>
    <scope>NUCLEOTIDE SEQUENCE [LARGE SCALE GENOMIC DNA]</scope>
    <source>
        <strain evidence="5">DSM 29440</strain>
    </source>
</reference>
<dbReference type="InterPro" id="IPR008979">
    <property type="entry name" value="Galactose-bd-like_sf"/>
</dbReference>
<protein>
    <submittedName>
        <fullName evidence="4">Poly(Beta-D-mannuronate) lyase</fullName>
    </submittedName>
</protein>
<name>A0A1N6ECI3_9RHOB</name>
<dbReference type="InterPro" id="IPR000421">
    <property type="entry name" value="FA58C"/>
</dbReference>
<keyword evidence="2" id="KW-0732">Signal</keyword>
<keyword evidence="4" id="KW-0456">Lyase</keyword>
<dbReference type="PROSITE" id="PS50022">
    <property type="entry name" value="FA58C_3"/>
    <property type="match status" value="1"/>
</dbReference>
<feature type="domain" description="F5/8 type C" evidence="3">
    <location>
        <begin position="163"/>
        <end position="310"/>
    </location>
</feature>
<dbReference type="AlphaFoldDB" id="A0A1N6ECI3"/>
<dbReference type="Gene3D" id="2.60.120.200">
    <property type="match status" value="1"/>
</dbReference>
<evidence type="ECO:0000259" key="3">
    <source>
        <dbReference type="PROSITE" id="PS50022"/>
    </source>
</evidence>
<dbReference type="OrthoDB" id="7788759at2"/>
<feature type="signal peptide" evidence="2">
    <location>
        <begin position="1"/>
        <end position="22"/>
    </location>
</feature>
<evidence type="ECO:0000256" key="2">
    <source>
        <dbReference type="SAM" id="SignalP"/>
    </source>
</evidence>
<dbReference type="Pfam" id="PF00754">
    <property type="entry name" value="F5_F8_type_C"/>
    <property type="match status" value="1"/>
</dbReference>
<evidence type="ECO:0000313" key="4">
    <source>
        <dbReference type="EMBL" id="SIN80703.1"/>
    </source>
</evidence>
<dbReference type="STRING" id="1217970.SAMN05444002_0590"/>
<feature type="chain" id="PRO_5012139106" evidence="2">
    <location>
        <begin position="23"/>
        <end position="625"/>
    </location>
</feature>